<name>A0ABX8UT81_9BURK</name>
<evidence type="ECO:0000313" key="1">
    <source>
        <dbReference type="EMBL" id="QYD70088.1"/>
    </source>
</evidence>
<organism evidence="1 2">
    <name type="scientific">Paraburkholderia edwinii</name>
    <dbReference type="NCBI Taxonomy" id="2861782"/>
    <lineage>
        <taxon>Bacteria</taxon>
        <taxon>Pseudomonadati</taxon>
        <taxon>Pseudomonadota</taxon>
        <taxon>Betaproteobacteria</taxon>
        <taxon>Burkholderiales</taxon>
        <taxon>Burkholderiaceae</taxon>
        <taxon>Paraburkholderia</taxon>
    </lineage>
</organism>
<evidence type="ECO:0000313" key="2">
    <source>
        <dbReference type="Proteomes" id="UP000826462"/>
    </source>
</evidence>
<dbReference type="Proteomes" id="UP000826462">
    <property type="component" value="Chromosome 1"/>
</dbReference>
<gene>
    <name evidence="1" type="ORF">KZJ38_07185</name>
</gene>
<sequence length="81" mass="9431">MDPDEEAARRACEADRHIASLNAQVTWHRLIQRLRSVDDVQQFIDGTNADMLEREADRWRALRLAWGARMARRRPDPSCAD</sequence>
<reference evidence="1 2" key="1">
    <citation type="submission" date="2021-07" db="EMBL/GenBank/DDBJ databases">
        <title>Paraburkholderia edwinii protects Aspergillus sp. from phenazines by acting as a toxin sponge.</title>
        <authorList>
            <person name="Dahlstrom K.M."/>
            <person name="Newman D.K."/>
        </authorList>
    </citation>
    <scope>NUCLEOTIDE SEQUENCE [LARGE SCALE GENOMIC DNA]</scope>
    <source>
        <strain evidence="1 2">Pe01</strain>
    </source>
</reference>
<proteinExistence type="predicted"/>
<accession>A0ABX8UT81</accession>
<dbReference type="RefSeq" id="WP_219799415.1">
    <property type="nucleotide sequence ID" value="NZ_CP080095.1"/>
</dbReference>
<dbReference type="EMBL" id="CP080095">
    <property type="protein sequence ID" value="QYD70088.1"/>
    <property type="molecule type" value="Genomic_DNA"/>
</dbReference>
<keyword evidence="2" id="KW-1185">Reference proteome</keyword>
<protein>
    <submittedName>
        <fullName evidence="1">Uncharacterized protein</fullName>
    </submittedName>
</protein>